<feature type="region of interest" description="Disordered" evidence="1">
    <location>
        <begin position="1"/>
        <end position="30"/>
    </location>
</feature>
<gene>
    <name evidence="3" type="ORF">B0J11DRAFT_452870</name>
</gene>
<dbReference type="Proteomes" id="UP000700596">
    <property type="component" value="Unassembled WGS sequence"/>
</dbReference>
<dbReference type="AlphaFoldDB" id="A0A9P9IXV1"/>
<comment type="caution">
    <text evidence="3">The sequence shown here is derived from an EMBL/GenBank/DDBJ whole genome shotgun (WGS) entry which is preliminary data.</text>
</comment>
<reference evidence="3" key="1">
    <citation type="journal article" date="2021" name="Nat. Commun.">
        <title>Genetic determinants of endophytism in the Arabidopsis root mycobiome.</title>
        <authorList>
            <person name="Mesny F."/>
            <person name="Miyauchi S."/>
            <person name="Thiergart T."/>
            <person name="Pickel B."/>
            <person name="Atanasova L."/>
            <person name="Karlsson M."/>
            <person name="Huettel B."/>
            <person name="Barry K.W."/>
            <person name="Haridas S."/>
            <person name="Chen C."/>
            <person name="Bauer D."/>
            <person name="Andreopoulos W."/>
            <person name="Pangilinan J."/>
            <person name="LaButti K."/>
            <person name="Riley R."/>
            <person name="Lipzen A."/>
            <person name="Clum A."/>
            <person name="Drula E."/>
            <person name="Henrissat B."/>
            <person name="Kohler A."/>
            <person name="Grigoriev I.V."/>
            <person name="Martin F.M."/>
            <person name="Hacquard S."/>
        </authorList>
    </citation>
    <scope>NUCLEOTIDE SEQUENCE</scope>
    <source>
        <strain evidence="3">MPI-CAGE-CH-0243</strain>
    </source>
</reference>
<dbReference type="PANTHER" id="PTHR35896:SF3">
    <property type="entry name" value="MAJOR FACILITATOR SUPERFAMILY TRANSPORTER"/>
    <property type="match status" value="1"/>
</dbReference>
<keyword evidence="4" id="KW-1185">Reference proteome</keyword>
<feature type="transmembrane region" description="Helical" evidence="2">
    <location>
        <begin position="55"/>
        <end position="78"/>
    </location>
</feature>
<name>A0A9P9IXV1_9PLEO</name>
<evidence type="ECO:0000313" key="4">
    <source>
        <dbReference type="Proteomes" id="UP000700596"/>
    </source>
</evidence>
<dbReference type="PANTHER" id="PTHR35896">
    <property type="entry name" value="IG-LIKE DOMAIN-CONTAINING PROTEIN"/>
    <property type="match status" value="1"/>
</dbReference>
<proteinExistence type="predicted"/>
<accession>A0A9P9IXV1</accession>
<keyword evidence="2" id="KW-1133">Transmembrane helix</keyword>
<organism evidence="3 4">
    <name type="scientific">Dendryphion nanum</name>
    <dbReference type="NCBI Taxonomy" id="256645"/>
    <lineage>
        <taxon>Eukaryota</taxon>
        <taxon>Fungi</taxon>
        <taxon>Dikarya</taxon>
        <taxon>Ascomycota</taxon>
        <taxon>Pezizomycotina</taxon>
        <taxon>Dothideomycetes</taxon>
        <taxon>Pleosporomycetidae</taxon>
        <taxon>Pleosporales</taxon>
        <taxon>Torulaceae</taxon>
        <taxon>Dendryphion</taxon>
    </lineage>
</organism>
<dbReference type="InterPro" id="IPR053008">
    <property type="entry name" value="Phomopsin_biosynth_assoc"/>
</dbReference>
<protein>
    <submittedName>
        <fullName evidence="3">Uncharacterized protein</fullName>
    </submittedName>
</protein>
<sequence>MVIERAFEDKPGRTSDSEASSHAPLLEGNLSAKRWNEEGEDACEQGQRKIPQRQLAVIIISSGVLSSLLTTLLLLVVLPTITLPLNRGPCESGLATSTLPAANSTVEPLTCGSTIEEAQLKGCAFDQVTDSWLPLQCSRVGLDDFLEKSGRGTPWEYYTDQNRTQRIHDLATTHGPYWTTEKEHLTHCAFMLVRLADAWAHPGRRLDSKSGSFGHGKHCAMLLLERSMYSPTIDVMNSDGEIMVGQC</sequence>
<keyword evidence="2" id="KW-0472">Membrane</keyword>
<feature type="compositionally biased region" description="Basic and acidic residues" evidence="1">
    <location>
        <begin position="1"/>
        <end position="16"/>
    </location>
</feature>
<keyword evidence="2" id="KW-0812">Transmembrane</keyword>
<evidence type="ECO:0000313" key="3">
    <source>
        <dbReference type="EMBL" id="KAH7134930.1"/>
    </source>
</evidence>
<dbReference type="EMBL" id="JAGMWT010000002">
    <property type="protein sequence ID" value="KAH7134930.1"/>
    <property type="molecule type" value="Genomic_DNA"/>
</dbReference>
<evidence type="ECO:0000256" key="1">
    <source>
        <dbReference type="SAM" id="MobiDB-lite"/>
    </source>
</evidence>
<dbReference type="OrthoDB" id="3501153at2759"/>
<evidence type="ECO:0000256" key="2">
    <source>
        <dbReference type="SAM" id="Phobius"/>
    </source>
</evidence>